<dbReference type="PRINTS" id="PR00301">
    <property type="entry name" value="HEATSHOCK70"/>
</dbReference>
<sequence>MSTSRANGVDGDVTWPLQGLKLNDDDDQLVIGIDFGTTFSGVAWATPENFEADQINLITAWPGTGREEGKAPTELRYEDGKILWGYEIPGGADSVRGFKLLLLHDEDLTTDIKTSEFFLRARKAMRDNGKSAIDLVADYLSALWRHTMETISKALGEYVVDGLQFHVVITVPAIWKGYARQAMRDAATRAGILRSRNAGETTLSFVPEPEAAAFSTLCERGRRIRRGDVYLVCDAGGGTVDLISYEIKDTNPISMREAVEGTGGLCGGLLIDEAFENMCRIRLGRRWDNLSKKGINDVMKREWEQGIKPQFKQDAVEKEYIVSVPAEAFGRSSLDDLSKKPHIKQGRIHFRKRTAICRGAIYKGFINLSHSEHDSKGSYAYRGISVISTVSRISIGTTFWCDFDSSKHIEEDMKWDEVREKWRATNQMEWFIHKGDDVSTKEPVSKRYHRLLKKDFDGNFRVHVYQCEADSPPSRKASNVKLLCSVHCKLDIPVSQLETFRKSDGEKLKNMHYSVEMVPSGATAECIVYVDGRRQGSQNMSIKFE</sequence>
<dbReference type="PANTHER" id="PTHR14187">
    <property type="entry name" value="ALPHA KINASE/ELONGATION FACTOR 2 KINASE"/>
    <property type="match status" value="1"/>
</dbReference>
<dbReference type="Gene3D" id="3.30.420.40">
    <property type="match status" value="1"/>
</dbReference>
<accession>A0ABR4KWQ9</accession>
<organism evidence="1 2">
    <name type="scientific">Aspergillus pseudoustus</name>
    <dbReference type="NCBI Taxonomy" id="1810923"/>
    <lineage>
        <taxon>Eukaryota</taxon>
        <taxon>Fungi</taxon>
        <taxon>Dikarya</taxon>
        <taxon>Ascomycota</taxon>
        <taxon>Pezizomycotina</taxon>
        <taxon>Eurotiomycetes</taxon>
        <taxon>Eurotiomycetidae</taxon>
        <taxon>Eurotiales</taxon>
        <taxon>Aspergillaceae</taxon>
        <taxon>Aspergillus</taxon>
        <taxon>Aspergillus subgen. Nidulantes</taxon>
    </lineage>
</organism>
<evidence type="ECO:0008006" key="3">
    <source>
        <dbReference type="Google" id="ProtNLM"/>
    </source>
</evidence>
<dbReference type="EMBL" id="JBFXLU010000006">
    <property type="protein sequence ID" value="KAL2856684.1"/>
    <property type="molecule type" value="Genomic_DNA"/>
</dbReference>
<keyword evidence="2" id="KW-1185">Reference proteome</keyword>
<protein>
    <recommendedName>
        <fullName evidence="3">Actin-like ATPase domain-containing protein</fullName>
    </recommendedName>
</protein>
<dbReference type="InterPro" id="IPR043129">
    <property type="entry name" value="ATPase_NBD"/>
</dbReference>
<name>A0ABR4KWQ9_9EURO</name>
<proteinExistence type="predicted"/>
<dbReference type="PANTHER" id="PTHR14187:SF5">
    <property type="entry name" value="HEAT SHOCK 70 KDA PROTEIN 12A"/>
    <property type="match status" value="1"/>
</dbReference>
<evidence type="ECO:0000313" key="2">
    <source>
        <dbReference type="Proteomes" id="UP001610446"/>
    </source>
</evidence>
<evidence type="ECO:0000313" key="1">
    <source>
        <dbReference type="EMBL" id="KAL2856684.1"/>
    </source>
</evidence>
<reference evidence="1 2" key="1">
    <citation type="submission" date="2024-07" db="EMBL/GenBank/DDBJ databases">
        <title>Section-level genome sequencing and comparative genomics of Aspergillus sections Usti and Cavernicolus.</title>
        <authorList>
            <consortium name="Lawrence Berkeley National Laboratory"/>
            <person name="Nybo J.L."/>
            <person name="Vesth T.C."/>
            <person name="Theobald S."/>
            <person name="Frisvad J.C."/>
            <person name="Larsen T.O."/>
            <person name="Kjaerboelling I."/>
            <person name="Rothschild-Mancinelli K."/>
            <person name="Lyhne E.K."/>
            <person name="Kogle M.E."/>
            <person name="Barry K."/>
            <person name="Clum A."/>
            <person name="Na H."/>
            <person name="Ledsgaard L."/>
            <person name="Lin J."/>
            <person name="Lipzen A."/>
            <person name="Kuo A."/>
            <person name="Riley R."/>
            <person name="Mondo S."/>
            <person name="Labutti K."/>
            <person name="Haridas S."/>
            <person name="Pangalinan J."/>
            <person name="Salamov A.A."/>
            <person name="Simmons B.A."/>
            <person name="Magnuson J.K."/>
            <person name="Chen J."/>
            <person name="Drula E."/>
            <person name="Henrissat B."/>
            <person name="Wiebenga A."/>
            <person name="Lubbers R.J."/>
            <person name="Gomes A.C."/>
            <person name="Makela M.R."/>
            <person name="Stajich J."/>
            <person name="Grigoriev I.V."/>
            <person name="Mortensen U.H."/>
            <person name="De Vries R.P."/>
            <person name="Baker S.E."/>
            <person name="Andersen M.R."/>
        </authorList>
    </citation>
    <scope>NUCLEOTIDE SEQUENCE [LARGE SCALE GENOMIC DNA]</scope>
    <source>
        <strain evidence="1 2">CBS 123904</strain>
    </source>
</reference>
<dbReference type="Proteomes" id="UP001610446">
    <property type="component" value="Unassembled WGS sequence"/>
</dbReference>
<dbReference type="SUPFAM" id="SSF53067">
    <property type="entry name" value="Actin-like ATPase domain"/>
    <property type="match status" value="2"/>
</dbReference>
<dbReference type="CDD" id="cd10170">
    <property type="entry name" value="ASKHA_NBD_HSP70"/>
    <property type="match status" value="1"/>
</dbReference>
<comment type="caution">
    <text evidence="1">The sequence shown here is derived from an EMBL/GenBank/DDBJ whole genome shotgun (WGS) entry which is preliminary data.</text>
</comment>
<gene>
    <name evidence="1" type="ORF">BJY01DRAFT_263171</name>
</gene>